<accession>A0A7S3BBL8</accession>
<evidence type="ECO:0000256" key="6">
    <source>
        <dbReference type="ARBA" id="ARBA00022989"/>
    </source>
</evidence>
<evidence type="ECO:0000256" key="4">
    <source>
        <dbReference type="ARBA" id="ARBA00022448"/>
    </source>
</evidence>
<dbReference type="GO" id="GO:0012505">
    <property type="term" value="C:endomembrane system"/>
    <property type="evidence" value="ECO:0007669"/>
    <property type="project" value="UniProtKB-SubCell"/>
</dbReference>
<dbReference type="GO" id="GO:0048278">
    <property type="term" value="P:vesicle docking"/>
    <property type="evidence" value="ECO:0007669"/>
    <property type="project" value="TreeGrafter"/>
</dbReference>
<dbReference type="GO" id="GO:0006906">
    <property type="term" value="P:vesicle fusion"/>
    <property type="evidence" value="ECO:0007669"/>
    <property type="project" value="TreeGrafter"/>
</dbReference>
<dbReference type="GO" id="GO:0006886">
    <property type="term" value="P:intracellular protein transport"/>
    <property type="evidence" value="ECO:0007669"/>
    <property type="project" value="InterPro"/>
</dbReference>
<dbReference type="GO" id="GO:0005484">
    <property type="term" value="F:SNAP receptor activity"/>
    <property type="evidence" value="ECO:0007669"/>
    <property type="project" value="InterPro"/>
</dbReference>
<feature type="transmembrane region" description="Helical" evidence="10">
    <location>
        <begin position="248"/>
        <end position="267"/>
    </location>
</feature>
<comment type="similarity">
    <text evidence="3 9">Belongs to the syntaxin family.</text>
</comment>
<dbReference type="GO" id="GO:0006887">
    <property type="term" value="P:exocytosis"/>
    <property type="evidence" value="ECO:0007669"/>
    <property type="project" value="TreeGrafter"/>
</dbReference>
<dbReference type="InterPro" id="IPR006012">
    <property type="entry name" value="Syntaxin/epimorphin_CS"/>
</dbReference>
<dbReference type="PANTHER" id="PTHR19957">
    <property type="entry name" value="SYNTAXIN"/>
    <property type="match status" value="1"/>
</dbReference>
<sequence length="354" mass="39231">MPAGQSAFMQAFFDEVQEIKKVMTKIRYNIKQIEQNHGECLTAISAEQSRESSARLEDLMKETNGAASQVRNKLKTLDLENKDFARRNEGASEARIRSNMHGTLTRKFVDLMAEYQELQTKYKNKYRERGERQYRVVNPNATREEIDAALAGDQQEIFTQHILQGPGHAQARNALADIQERHRDITRLETSIAELHQLFLDMSVLVESQGELLDQIEYTVSQSVNYTGKAVQELRTANKYQKKVRKKMCCIVCVGMVVIIILLATILPNMGGNDNNNNNNDASSNTNNANTNNANVNQANRRLGEISNSASSPSEISISSAALAGHLLGQSTHELAAAVGASLQALVQAVAEPA</sequence>
<proteinExistence type="inferred from homology"/>
<dbReference type="EMBL" id="HBHX01051240">
    <property type="protein sequence ID" value="CAE0130694.1"/>
    <property type="molecule type" value="Transcribed_RNA"/>
</dbReference>
<dbReference type="InterPro" id="IPR000727">
    <property type="entry name" value="T_SNARE_dom"/>
</dbReference>
<evidence type="ECO:0000313" key="12">
    <source>
        <dbReference type="EMBL" id="CAE0130694.1"/>
    </source>
</evidence>
<dbReference type="Pfam" id="PF05739">
    <property type="entry name" value="SNARE"/>
    <property type="match status" value="1"/>
</dbReference>
<evidence type="ECO:0000256" key="8">
    <source>
        <dbReference type="ARBA" id="ARBA00023136"/>
    </source>
</evidence>
<dbReference type="FunFam" id="1.20.58.70:FF:000011">
    <property type="entry name" value="Syntaxin 4"/>
    <property type="match status" value="1"/>
</dbReference>
<evidence type="ECO:0000259" key="11">
    <source>
        <dbReference type="PROSITE" id="PS50192"/>
    </source>
</evidence>
<protein>
    <recommendedName>
        <fullName evidence="11">t-SNARE coiled-coil homology domain-containing protein</fullName>
    </recommendedName>
</protein>
<dbReference type="GO" id="GO:0005886">
    <property type="term" value="C:plasma membrane"/>
    <property type="evidence" value="ECO:0007669"/>
    <property type="project" value="TreeGrafter"/>
</dbReference>
<dbReference type="InterPro" id="IPR045242">
    <property type="entry name" value="Syntaxin"/>
</dbReference>
<evidence type="ECO:0000256" key="1">
    <source>
        <dbReference type="ARBA" id="ARBA00004184"/>
    </source>
</evidence>
<gene>
    <name evidence="12" type="ORF">HERI1096_LOCUS28301</name>
</gene>
<dbReference type="CDD" id="cd00179">
    <property type="entry name" value="SynN"/>
    <property type="match status" value="1"/>
</dbReference>
<keyword evidence="5 10" id="KW-0812">Transmembrane</keyword>
<dbReference type="PANTHER" id="PTHR19957:SF307">
    <property type="entry name" value="PROTEIN SSO1-RELATED"/>
    <property type="match status" value="1"/>
</dbReference>
<dbReference type="PROSITE" id="PS00914">
    <property type="entry name" value="SYNTAXIN"/>
    <property type="match status" value="1"/>
</dbReference>
<evidence type="ECO:0000256" key="10">
    <source>
        <dbReference type="SAM" id="Phobius"/>
    </source>
</evidence>
<evidence type="ECO:0000256" key="5">
    <source>
        <dbReference type="ARBA" id="ARBA00022692"/>
    </source>
</evidence>
<dbReference type="SMART" id="SM00397">
    <property type="entry name" value="t_SNARE"/>
    <property type="match status" value="1"/>
</dbReference>
<keyword evidence="8 10" id="KW-0472">Membrane</keyword>
<organism evidence="12">
    <name type="scientific">Haptolina ericina</name>
    <dbReference type="NCBI Taxonomy" id="156174"/>
    <lineage>
        <taxon>Eukaryota</taxon>
        <taxon>Haptista</taxon>
        <taxon>Haptophyta</taxon>
        <taxon>Prymnesiophyceae</taxon>
        <taxon>Prymnesiales</taxon>
        <taxon>Prymnesiaceae</taxon>
        <taxon>Haptolina</taxon>
    </lineage>
</organism>
<keyword evidence="7" id="KW-0175">Coiled coil</keyword>
<dbReference type="Pfam" id="PF00804">
    <property type="entry name" value="Syntaxin"/>
    <property type="match status" value="1"/>
</dbReference>
<comment type="subcellular location">
    <subcellularLocation>
        <location evidence="1">Endomembrane system</location>
        <topology evidence="1">Peripheral membrane protein</topology>
    </subcellularLocation>
    <subcellularLocation>
        <location evidence="2">Membrane</location>
        <topology evidence="2">Single-pass type IV membrane protein</topology>
    </subcellularLocation>
</comment>
<dbReference type="FunFam" id="1.20.5.110:FF:000022">
    <property type="entry name" value="Syntaxin 19"/>
    <property type="match status" value="1"/>
</dbReference>
<evidence type="ECO:0000256" key="3">
    <source>
        <dbReference type="ARBA" id="ARBA00009063"/>
    </source>
</evidence>
<dbReference type="InterPro" id="IPR010989">
    <property type="entry name" value="SNARE"/>
</dbReference>
<dbReference type="CDD" id="cd15848">
    <property type="entry name" value="SNARE_syntaxin1-like"/>
    <property type="match status" value="1"/>
</dbReference>
<feature type="domain" description="T-SNARE coiled-coil homology" evidence="11">
    <location>
        <begin position="175"/>
        <end position="237"/>
    </location>
</feature>
<evidence type="ECO:0000256" key="7">
    <source>
        <dbReference type="ARBA" id="ARBA00023054"/>
    </source>
</evidence>
<dbReference type="GO" id="GO:0000149">
    <property type="term" value="F:SNARE binding"/>
    <property type="evidence" value="ECO:0007669"/>
    <property type="project" value="TreeGrafter"/>
</dbReference>
<keyword evidence="4" id="KW-0813">Transport</keyword>
<dbReference type="PROSITE" id="PS50192">
    <property type="entry name" value="T_SNARE"/>
    <property type="match status" value="1"/>
</dbReference>
<evidence type="ECO:0000256" key="9">
    <source>
        <dbReference type="RuleBase" id="RU003858"/>
    </source>
</evidence>
<dbReference type="Gene3D" id="1.20.58.70">
    <property type="match status" value="1"/>
</dbReference>
<dbReference type="InterPro" id="IPR006011">
    <property type="entry name" value="Syntaxin_N"/>
</dbReference>
<reference evidence="12" key="1">
    <citation type="submission" date="2021-01" db="EMBL/GenBank/DDBJ databases">
        <authorList>
            <person name="Corre E."/>
            <person name="Pelletier E."/>
            <person name="Niang G."/>
            <person name="Scheremetjew M."/>
            <person name="Finn R."/>
            <person name="Kale V."/>
            <person name="Holt S."/>
            <person name="Cochrane G."/>
            <person name="Meng A."/>
            <person name="Brown T."/>
            <person name="Cohen L."/>
        </authorList>
    </citation>
    <scope>NUCLEOTIDE SEQUENCE</scope>
    <source>
        <strain evidence="12">CCMP281</strain>
    </source>
</reference>
<dbReference type="AlphaFoldDB" id="A0A7S3BBL8"/>
<keyword evidence="6 10" id="KW-1133">Transmembrane helix</keyword>
<dbReference type="Gene3D" id="1.20.5.110">
    <property type="match status" value="1"/>
</dbReference>
<evidence type="ECO:0000256" key="2">
    <source>
        <dbReference type="ARBA" id="ARBA00004211"/>
    </source>
</evidence>
<dbReference type="SMART" id="SM00503">
    <property type="entry name" value="SynN"/>
    <property type="match status" value="1"/>
</dbReference>
<name>A0A7S3BBL8_9EUKA</name>
<dbReference type="SUPFAM" id="SSF47661">
    <property type="entry name" value="t-snare proteins"/>
    <property type="match status" value="1"/>
</dbReference>
<dbReference type="GO" id="GO:0031201">
    <property type="term" value="C:SNARE complex"/>
    <property type="evidence" value="ECO:0007669"/>
    <property type="project" value="TreeGrafter"/>
</dbReference>